<evidence type="ECO:0000313" key="3">
    <source>
        <dbReference type="EMBL" id="ASQ30598.1"/>
    </source>
</evidence>
<dbReference type="EMBL" id="CP022347">
    <property type="protein sequence ID" value="ASQ30598.1"/>
    <property type="molecule type" value="Genomic_DNA"/>
</dbReference>
<dbReference type="EC" id="2.5.1.-" evidence="2"/>
<comment type="cofactor">
    <cofactor evidence="2">
        <name>Mg(2+)</name>
        <dbReference type="ChEBI" id="CHEBI:18420"/>
    </cofactor>
    <text evidence="2">Binds 2 magnesium ions per subunit.</text>
</comment>
<feature type="binding site" evidence="2">
    <location>
        <position position="12"/>
    </location>
    <ligand>
        <name>Mg(2+)</name>
        <dbReference type="ChEBI" id="CHEBI:18420"/>
    </ligand>
</feature>
<comment type="function">
    <text evidence="2">Catalyzes the condensation of isopentenyl diphosphate (IPP) with allylic pyrophosphates generating different type of terpenoids.</text>
</comment>
<keyword evidence="1 2" id="KW-0808">Transferase</keyword>
<name>A0A222MY00_9BACT</name>
<dbReference type="KEGG" id="cavi:CAV_0937"/>
<protein>
    <recommendedName>
        <fullName evidence="2">Isoprenyl transferase</fullName>
        <ecNumber evidence="2">2.5.1.-</ecNumber>
    </recommendedName>
</protein>
<dbReference type="CDD" id="cd00475">
    <property type="entry name" value="Cis_IPPS"/>
    <property type="match status" value="1"/>
</dbReference>
<dbReference type="PANTHER" id="PTHR10291">
    <property type="entry name" value="DEHYDRODOLICHYL DIPHOSPHATE SYNTHASE FAMILY MEMBER"/>
    <property type="match status" value="1"/>
</dbReference>
<evidence type="ECO:0000313" key="4">
    <source>
        <dbReference type="Proteomes" id="UP000201169"/>
    </source>
</evidence>
<feature type="binding site" evidence="2">
    <location>
        <position position="190"/>
    </location>
    <ligand>
        <name>Mg(2+)</name>
        <dbReference type="ChEBI" id="CHEBI:18420"/>
    </ligand>
</feature>
<comment type="similarity">
    <text evidence="2">Belongs to the UPP synthase family.</text>
</comment>
<dbReference type="HAMAP" id="MF_01139">
    <property type="entry name" value="ISPT"/>
    <property type="match status" value="1"/>
</dbReference>
<dbReference type="Pfam" id="PF01255">
    <property type="entry name" value="Prenyltransf"/>
    <property type="match status" value="1"/>
</dbReference>
<evidence type="ECO:0000256" key="1">
    <source>
        <dbReference type="ARBA" id="ARBA00022679"/>
    </source>
</evidence>
<dbReference type="AlphaFoldDB" id="A0A222MY00"/>
<dbReference type="InterPro" id="IPR036424">
    <property type="entry name" value="UPP_synth-like_sf"/>
</dbReference>
<feature type="binding site" evidence="2">
    <location>
        <position position="61"/>
    </location>
    <ligand>
        <name>substrate</name>
    </ligand>
</feature>
<feature type="binding site" evidence="2">
    <location>
        <begin position="177"/>
        <end position="179"/>
    </location>
    <ligand>
        <name>substrate</name>
    </ligand>
</feature>
<sequence>MNKLKHLAVVMDGNRRWAKINGFLEKLGYSHGLKTIQRLIEVCIDEEIKELSLFAFSTENWARPKDEIDFIFSLFEKTLDEKLHIFLQNNIKIRIIGNTQMLNERLLTKLKNAEQKTKDCDLLCVNIAISYGAKDEIVRSVNRCLDKGLKITEENITQNLDLPLDVDLLLRVGDAKRISNFLLWQCAYAEIHFSNTLFPGLTKREFKSIIKDFYKRERRFGK</sequence>
<keyword evidence="2" id="KW-0460">Magnesium</keyword>
<dbReference type="NCBIfam" id="TIGR00055">
    <property type="entry name" value="uppS"/>
    <property type="match status" value="1"/>
</dbReference>
<dbReference type="PANTHER" id="PTHR10291:SF0">
    <property type="entry name" value="DEHYDRODOLICHYL DIPHOSPHATE SYNTHASE 2"/>
    <property type="match status" value="1"/>
</dbReference>
<dbReference type="OrthoDB" id="4191603at2"/>
<organism evidence="3 4">
    <name type="scientific">Campylobacter avium LMG 24591</name>
    <dbReference type="NCBI Taxonomy" id="522484"/>
    <lineage>
        <taxon>Bacteria</taxon>
        <taxon>Pseudomonadati</taxon>
        <taxon>Campylobacterota</taxon>
        <taxon>Epsilonproteobacteria</taxon>
        <taxon>Campylobacterales</taxon>
        <taxon>Campylobacteraceae</taxon>
        <taxon>Campylobacter</taxon>
    </lineage>
</organism>
<feature type="binding site" evidence="2">
    <location>
        <begin position="57"/>
        <end position="59"/>
    </location>
    <ligand>
        <name>substrate</name>
    </ligand>
</feature>
<dbReference type="RefSeq" id="WP_094325351.1">
    <property type="nucleotide sequence ID" value="NZ_CP022347.1"/>
</dbReference>
<proteinExistence type="inferred from homology"/>
<feature type="binding site" evidence="2">
    <location>
        <position position="171"/>
    </location>
    <ligand>
        <name>substrate</name>
    </ligand>
</feature>
<feature type="active site" evidence="2">
    <location>
        <position position="12"/>
    </location>
</feature>
<feature type="active site" description="Proton acceptor" evidence="2">
    <location>
        <position position="60"/>
    </location>
</feature>
<accession>A0A222MY00</accession>
<keyword evidence="2" id="KW-0479">Metal-binding</keyword>
<comment type="caution">
    <text evidence="2">Lacks conserved residue(s) required for the propagation of feature annotation.</text>
</comment>
<feature type="binding site" evidence="2">
    <location>
        <position position="63"/>
    </location>
    <ligand>
        <name>substrate</name>
    </ligand>
</feature>
<reference evidence="3 4" key="1">
    <citation type="submission" date="2017-07" db="EMBL/GenBank/DDBJ databases">
        <title>Analysis of two Campylobacter avium genomes and identification of a novel hippuricase gene.</title>
        <authorList>
            <person name="Miller W.G."/>
            <person name="Chapman M.H."/>
            <person name="Yee E."/>
            <person name="Revez J."/>
            <person name="Bono J.L."/>
            <person name="Rossi M."/>
        </authorList>
    </citation>
    <scope>NUCLEOTIDE SEQUENCE [LARGE SCALE GENOMIC DNA]</scope>
    <source>
        <strain evidence="3 4">LMG 24591</strain>
    </source>
</reference>
<feature type="binding site" evidence="2">
    <location>
        <position position="17"/>
    </location>
    <ligand>
        <name>substrate</name>
    </ligand>
</feature>
<gene>
    <name evidence="3" type="primary">ispU</name>
    <name evidence="3" type="ORF">CAV_0937</name>
</gene>
<keyword evidence="4" id="KW-1185">Reference proteome</keyword>
<comment type="subunit">
    <text evidence="2">Homodimer.</text>
</comment>
<dbReference type="InterPro" id="IPR001441">
    <property type="entry name" value="UPP_synth-like"/>
</dbReference>
<dbReference type="GO" id="GO:0045547">
    <property type="term" value="F:ditrans,polycis-polyprenyl diphosphate synthase [(2E,6E)-farnesyl diphosphate specific] activity"/>
    <property type="evidence" value="ECO:0007669"/>
    <property type="project" value="TreeGrafter"/>
</dbReference>
<feature type="binding site" evidence="2">
    <location>
        <begin position="13"/>
        <end position="16"/>
    </location>
    <ligand>
        <name>substrate</name>
    </ligand>
</feature>
<dbReference type="GO" id="GO:0016094">
    <property type="term" value="P:polyprenol biosynthetic process"/>
    <property type="evidence" value="ECO:0007669"/>
    <property type="project" value="TreeGrafter"/>
</dbReference>
<dbReference type="SUPFAM" id="SSF64005">
    <property type="entry name" value="Undecaprenyl diphosphate synthase"/>
    <property type="match status" value="1"/>
</dbReference>
<dbReference type="GO" id="GO:0000287">
    <property type="term" value="F:magnesium ion binding"/>
    <property type="evidence" value="ECO:0007669"/>
    <property type="project" value="UniProtKB-UniRule"/>
</dbReference>
<dbReference type="Proteomes" id="UP000201169">
    <property type="component" value="Chromosome"/>
</dbReference>
<evidence type="ECO:0000256" key="2">
    <source>
        <dbReference type="HAMAP-Rule" id="MF_01139"/>
    </source>
</evidence>
<dbReference type="Gene3D" id="3.40.1180.10">
    <property type="entry name" value="Decaprenyl diphosphate synthase-like"/>
    <property type="match status" value="1"/>
</dbReference>